<evidence type="ECO:0000256" key="1">
    <source>
        <dbReference type="SAM" id="Phobius"/>
    </source>
</evidence>
<keyword evidence="1" id="KW-0472">Membrane</keyword>
<name>H5UNK4_9MICO</name>
<feature type="transmembrane region" description="Helical" evidence="1">
    <location>
        <begin position="20"/>
        <end position="39"/>
    </location>
</feature>
<dbReference type="Proteomes" id="UP000004367">
    <property type="component" value="Unassembled WGS sequence"/>
</dbReference>
<evidence type="ECO:0008006" key="4">
    <source>
        <dbReference type="Google" id="ProtNLM"/>
    </source>
</evidence>
<protein>
    <recommendedName>
        <fullName evidence="4">DUF4233 domain-containing protein</fullName>
    </recommendedName>
</protein>
<feature type="transmembrane region" description="Helical" evidence="1">
    <location>
        <begin position="80"/>
        <end position="108"/>
    </location>
</feature>
<dbReference type="STRING" id="1089455.MOPEL_009_00020"/>
<keyword evidence="1" id="KW-0812">Transmembrane</keyword>
<sequence length="137" mass="14704">MSSRLPVVGVPGSMQRRLGAVTLVGESPVLLFGALALWGLASAHGDPNARIVLWLGIATTVLAVVAAATMRRPFGVTLGWLVQLLTLVAAFVDPFVLVVVAVFLPMWVWSLWHGAKMDALTRDYERRAAQDTASSTH</sequence>
<dbReference type="InterPro" id="IPR025327">
    <property type="entry name" value="DUF4233"/>
</dbReference>
<evidence type="ECO:0000313" key="2">
    <source>
        <dbReference type="EMBL" id="GAB47312.1"/>
    </source>
</evidence>
<organism evidence="2 3">
    <name type="scientific">Mobilicoccus pelagius NBRC 104925</name>
    <dbReference type="NCBI Taxonomy" id="1089455"/>
    <lineage>
        <taxon>Bacteria</taxon>
        <taxon>Bacillati</taxon>
        <taxon>Actinomycetota</taxon>
        <taxon>Actinomycetes</taxon>
        <taxon>Micrococcales</taxon>
        <taxon>Dermatophilaceae</taxon>
        <taxon>Mobilicoccus</taxon>
    </lineage>
</organism>
<dbReference type="AlphaFoldDB" id="H5UNK4"/>
<keyword evidence="1" id="KW-1133">Transmembrane helix</keyword>
<proteinExistence type="predicted"/>
<dbReference type="RefSeq" id="WP_009481210.1">
    <property type="nucleotide sequence ID" value="NZ_BAFE01000009.1"/>
</dbReference>
<feature type="transmembrane region" description="Helical" evidence="1">
    <location>
        <begin position="51"/>
        <end position="68"/>
    </location>
</feature>
<reference evidence="2 3" key="1">
    <citation type="submission" date="2012-02" db="EMBL/GenBank/DDBJ databases">
        <title>Whole genome shotgun sequence of Mobilicoccus pelagius NBRC 104925.</title>
        <authorList>
            <person name="Yoshida Y."/>
            <person name="Hosoyama A."/>
            <person name="Tsuchikane K."/>
            <person name="Katsumata H."/>
            <person name="Yamazaki S."/>
            <person name="Fujita N."/>
        </authorList>
    </citation>
    <scope>NUCLEOTIDE SEQUENCE [LARGE SCALE GENOMIC DNA]</scope>
    <source>
        <strain evidence="2 3">NBRC 104925</strain>
    </source>
</reference>
<gene>
    <name evidence="2" type="ORF">MOPEL_009_00020</name>
</gene>
<accession>H5UNK4</accession>
<dbReference type="Pfam" id="PF14017">
    <property type="entry name" value="DUF4233"/>
    <property type="match status" value="1"/>
</dbReference>
<evidence type="ECO:0000313" key="3">
    <source>
        <dbReference type="Proteomes" id="UP000004367"/>
    </source>
</evidence>
<comment type="caution">
    <text evidence="2">The sequence shown here is derived from an EMBL/GenBank/DDBJ whole genome shotgun (WGS) entry which is preliminary data.</text>
</comment>
<keyword evidence="3" id="KW-1185">Reference proteome</keyword>
<dbReference type="eggNOG" id="ENOG503294F">
    <property type="taxonomic scope" value="Bacteria"/>
</dbReference>
<dbReference type="EMBL" id="BAFE01000009">
    <property type="protein sequence ID" value="GAB47312.1"/>
    <property type="molecule type" value="Genomic_DNA"/>
</dbReference>